<comment type="caution">
    <text evidence="2">The sequence shown here is derived from an EMBL/GenBank/DDBJ whole genome shotgun (WGS) entry which is preliminary data.</text>
</comment>
<dbReference type="InterPro" id="IPR027417">
    <property type="entry name" value="P-loop_NTPase"/>
</dbReference>
<protein>
    <recommendedName>
        <fullName evidence="1">NadR/Ttd14 AAA domain-containing protein</fullName>
    </recommendedName>
</protein>
<feature type="domain" description="NadR/Ttd14 AAA" evidence="1">
    <location>
        <begin position="8"/>
        <end position="193"/>
    </location>
</feature>
<dbReference type="SUPFAM" id="SSF52540">
    <property type="entry name" value="P-loop containing nucleoside triphosphate hydrolases"/>
    <property type="match status" value="1"/>
</dbReference>
<dbReference type="InterPro" id="IPR038727">
    <property type="entry name" value="NadR/Ttd14_AAA_dom"/>
</dbReference>
<reference evidence="2 3" key="1">
    <citation type="journal article" date="2016" name="Genome Biol. Evol.">
        <title>Divergent and convergent evolution of fungal pathogenicity.</title>
        <authorList>
            <person name="Shang Y."/>
            <person name="Xiao G."/>
            <person name="Zheng P."/>
            <person name="Cen K."/>
            <person name="Zhan S."/>
            <person name="Wang C."/>
        </authorList>
    </citation>
    <scope>NUCLEOTIDE SEQUENCE [LARGE SCALE GENOMIC DNA]</scope>
    <source>
        <strain evidence="2 3">ARSEF 7405</strain>
    </source>
</reference>
<evidence type="ECO:0000313" key="2">
    <source>
        <dbReference type="EMBL" id="KZZ94111.1"/>
    </source>
</evidence>
<evidence type="ECO:0000259" key="1">
    <source>
        <dbReference type="Pfam" id="PF13521"/>
    </source>
</evidence>
<dbReference type="Gene3D" id="3.40.50.300">
    <property type="entry name" value="P-loop containing nucleotide triphosphate hydrolases"/>
    <property type="match status" value="1"/>
</dbReference>
<dbReference type="EMBL" id="AZGZ01000007">
    <property type="protein sequence ID" value="KZZ94111.1"/>
    <property type="molecule type" value="Genomic_DNA"/>
</dbReference>
<gene>
    <name evidence="2" type="ORF">AAP_02204</name>
</gene>
<evidence type="ECO:0000313" key="3">
    <source>
        <dbReference type="Proteomes" id="UP000242877"/>
    </source>
</evidence>
<dbReference type="Pfam" id="PF13521">
    <property type="entry name" value="AAA_28"/>
    <property type="match status" value="1"/>
</dbReference>
<proteinExistence type="predicted"/>
<organism evidence="2 3">
    <name type="scientific">Ascosphaera apis ARSEF 7405</name>
    <dbReference type="NCBI Taxonomy" id="392613"/>
    <lineage>
        <taxon>Eukaryota</taxon>
        <taxon>Fungi</taxon>
        <taxon>Dikarya</taxon>
        <taxon>Ascomycota</taxon>
        <taxon>Pezizomycotina</taxon>
        <taxon>Eurotiomycetes</taxon>
        <taxon>Eurotiomycetidae</taxon>
        <taxon>Onygenales</taxon>
        <taxon>Ascosphaeraceae</taxon>
        <taxon>Ascosphaera</taxon>
    </lineage>
</organism>
<dbReference type="OrthoDB" id="6118920at2759"/>
<accession>A0A168AMN3</accession>
<keyword evidence="3" id="KW-1185">Reference proteome</keyword>
<sequence length="235" mass="26915">MNSRYPHIYIVGAHSTGKTTLFQSLSLMVSNYIKAANLPLNLYTIEERARIVHQSGIFSRQDLENKQMRSHDLQHLVQKLQFEAEDQALAAADKAAGEPLLLCDRSGLDPIAYDLLYAPSYAETKKRLIATPAWKIMRERMRQSLVVVCPIQPSFIKDDGLRLIEKDLKAWDILHAKFCELLEEHGIPFHIVPVNLLDAGERAQYVFRLWKSHISPRIDEIQTQSREANEILLEA</sequence>
<name>A0A168AMN3_9EURO</name>
<dbReference type="VEuPathDB" id="FungiDB:AAP_02204"/>
<dbReference type="Proteomes" id="UP000242877">
    <property type="component" value="Unassembled WGS sequence"/>
</dbReference>
<dbReference type="AlphaFoldDB" id="A0A168AMN3"/>